<dbReference type="Pfam" id="PF13307">
    <property type="entry name" value="Helicase_C_2"/>
    <property type="match status" value="1"/>
</dbReference>
<evidence type="ECO:0000256" key="6">
    <source>
        <dbReference type="ARBA" id="ARBA00022806"/>
    </source>
</evidence>
<dbReference type="EMBL" id="LNAM01000124">
    <property type="protein sequence ID" value="KSV59483.1"/>
    <property type="molecule type" value="Genomic_DNA"/>
</dbReference>
<keyword evidence="8" id="KW-0408">Iron</keyword>
<dbReference type="InterPro" id="IPR014013">
    <property type="entry name" value="Helic_SF1/SF2_ATP-bd_DinG/Rad3"/>
</dbReference>
<dbReference type="SMART" id="SM00491">
    <property type="entry name" value="HELICc2"/>
    <property type="match status" value="1"/>
</dbReference>
<keyword evidence="6 16" id="KW-0347">Helicase</keyword>
<dbReference type="OrthoDB" id="9765586at2"/>
<keyword evidence="1" id="KW-0004">4Fe-4S</keyword>
<evidence type="ECO:0000313" key="17">
    <source>
        <dbReference type="Proteomes" id="UP000054874"/>
    </source>
</evidence>
<evidence type="ECO:0000256" key="10">
    <source>
        <dbReference type="ARBA" id="ARBA00023125"/>
    </source>
</evidence>
<dbReference type="PROSITE" id="PS51193">
    <property type="entry name" value="HELICASE_ATP_BIND_2"/>
    <property type="match status" value="1"/>
</dbReference>
<evidence type="ECO:0000256" key="2">
    <source>
        <dbReference type="ARBA" id="ARBA00022723"/>
    </source>
</evidence>
<dbReference type="GO" id="GO:0003677">
    <property type="term" value="F:DNA binding"/>
    <property type="evidence" value="ECO:0007669"/>
    <property type="project" value="UniProtKB-KW"/>
</dbReference>
<evidence type="ECO:0000256" key="9">
    <source>
        <dbReference type="ARBA" id="ARBA00023014"/>
    </source>
</evidence>
<proteinExistence type="inferred from homology"/>
<dbReference type="Gene3D" id="1.10.275.40">
    <property type="match status" value="1"/>
</dbReference>
<keyword evidence="4" id="KW-0227">DNA damage</keyword>
<dbReference type="GO" id="GO:0016818">
    <property type="term" value="F:hydrolase activity, acting on acid anhydrides, in phosphorus-containing anhydrides"/>
    <property type="evidence" value="ECO:0007669"/>
    <property type="project" value="InterPro"/>
</dbReference>
<sequence length="786" mass="91411">MEQALKISVRNLVEFILREGDIDNRNSGMADKDAMQEGSRIHRKIQKEQKGDYQAEVPLSITLPILDENTGESLELTIEGRADGIFTWQELVYIDEIKGVYREVEHMVEPVGVHLAQAKCYAYMYLLKLKGEEIGTRMSYCNMETEQIKYFEQIHTREELESWFNGLVKEYAKWACWQVGWMKERNASILPAAFPFPYREGQKRLVSGVYRTILSGKKLFIEAPTGVGKTISTVFPSVRGMGEGKVEKLFYLTAKTITRTVAEDTFRILKNQGMKLKYVTLTAKEKICVLDKCDCNPIACERAKGHYDRVNDAVFDLLTSEEEISRGLLEEYAKKHSVCPFEMALDVTTWADVIICDYNYVFDPSAQLKRFFAGDKKNEYLFLIDEAHNLVERAREMYSAILYKERFLEARALVKVFSKKLEKKLSACNQAFLKLKRECDEFELFDSVGELVLRLLSLSTELEEFLQEYTSFENREQILELYFEVKNFLYIYDILNDKYRIYGDYSGNEFRVHLQCMDPSDNLKLCLAKGRSAIFFSATLLPIKYYMEQLGGEEGDYAMYALSPFDKKKRLLMVGGDVSTRYKARSLQEYRKIARYIEEFVQIKRGNYFVFFPSYQFMEQVLDCFPLEREWELYVQAAGMSEAEKEEFLGYFTEEPGITRIGFCVMGGIFGEGIDLKNDRLIGAVIVGTGLPMVCNERELFRSYYDEKKDSGFEYAYLYNGMNKVLQSSGRVIRTDEDEGAILLLDERFLTKQYTSLFPQEWFPYEIVTIDTVQKKLKEFWQEIKG</sequence>
<keyword evidence="14" id="KW-0175">Coiled coil</keyword>
<feature type="domain" description="Helicase ATP-binding" evidence="15">
    <location>
        <begin position="188"/>
        <end position="447"/>
    </location>
</feature>
<keyword evidence="9" id="KW-0411">Iron-sulfur</keyword>
<dbReference type="STRING" id="290052.ASU35_08695"/>
<dbReference type="PANTHER" id="PTHR11472:SF34">
    <property type="entry name" value="REGULATOR OF TELOMERE ELONGATION HELICASE 1"/>
    <property type="match status" value="1"/>
</dbReference>
<evidence type="ECO:0000256" key="11">
    <source>
        <dbReference type="ARBA" id="ARBA00023204"/>
    </source>
</evidence>
<dbReference type="GO" id="GO:0005524">
    <property type="term" value="F:ATP binding"/>
    <property type="evidence" value="ECO:0007669"/>
    <property type="project" value="UniProtKB-KW"/>
</dbReference>
<dbReference type="RefSeq" id="WP_058352291.1">
    <property type="nucleotide sequence ID" value="NZ_CABMMD010000124.1"/>
</dbReference>
<evidence type="ECO:0000256" key="13">
    <source>
        <dbReference type="ARBA" id="ARBA00038058"/>
    </source>
</evidence>
<evidence type="ECO:0000256" key="8">
    <source>
        <dbReference type="ARBA" id="ARBA00023004"/>
    </source>
</evidence>
<name>A0A0V8QFW5_9FIRM</name>
<feature type="coiled-coil region" evidence="14">
    <location>
        <begin position="418"/>
        <end position="475"/>
    </location>
</feature>
<dbReference type="GO" id="GO:0006281">
    <property type="term" value="P:DNA repair"/>
    <property type="evidence" value="ECO:0007669"/>
    <property type="project" value="UniProtKB-KW"/>
</dbReference>
<comment type="caution">
    <text evidence="16">The sequence shown here is derived from an EMBL/GenBank/DDBJ whole genome shotgun (WGS) entry which is preliminary data.</text>
</comment>
<keyword evidence="12" id="KW-0413">Isomerase</keyword>
<keyword evidence="2" id="KW-0479">Metal-binding</keyword>
<dbReference type="InterPro" id="IPR011604">
    <property type="entry name" value="PDDEXK-like_dom_sf"/>
</dbReference>
<evidence type="ECO:0000256" key="4">
    <source>
        <dbReference type="ARBA" id="ARBA00022763"/>
    </source>
</evidence>
<organism evidence="16 17">
    <name type="scientific">Acetivibrio ethanolgignens</name>
    <dbReference type="NCBI Taxonomy" id="290052"/>
    <lineage>
        <taxon>Bacteria</taxon>
        <taxon>Bacillati</taxon>
        <taxon>Bacillota</taxon>
        <taxon>Clostridia</taxon>
        <taxon>Eubacteriales</taxon>
        <taxon>Oscillospiraceae</taxon>
        <taxon>Acetivibrio</taxon>
    </lineage>
</organism>
<protein>
    <submittedName>
        <fullName evidence="16">Helicase</fullName>
    </submittedName>
</protein>
<dbReference type="InterPro" id="IPR006554">
    <property type="entry name" value="Helicase-like_DEXD_c2"/>
</dbReference>
<keyword evidence="5" id="KW-0378">Hydrolase</keyword>
<keyword evidence="11" id="KW-0234">DNA repair</keyword>
<keyword evidence="10" id="KW-0238">DNA-binding</keyword>
<evidence type="ECO:0000256" key="14">
    <source>
        <dbReference type="SAM" id="Coils"/>
    </source>
</evidence>
<evidence type="ECO:0000313" key="16">
    <source>
        <dbReference type="EMBL" id="KSV59483.1"/>
    </source>
</evidence>
<dbReference type="InterPro" id="IPR010614">
    <property type="entry name" value="RAD3-like_helicase_DEAD"/>
</dbReference>
<evidence type="ECO:0000259" key="15">
    <source>
        <dbReference type="PROSITE" id="PS51193"/>
    </source>
</evidence>
<accession>A0A0V8QFW5</accession>
<keyword evidence="3" id="KW-0547">Nucleotide-binding</keyword>
<dbReference type="GO" id="GO:0051539">
    <property type="term" value="F:4 iron, 4 sulfur cluster binding"/>
    <property type="evidence" value="ECO:0007669"/>
    <property type="project" value="UniProtKB-KW"/>
</dbReference>
<comment type="similarity">
    <text evidence="13">Belongs to the helicase family. DinG subfamily.</text>
</comment>
<evidence type="ECO:0000256" key="5">
    <source>
        <dbReference type="ARBA" id="ARBA00022801"/>
    </source>
</evidence>
<dbReference type="InterPro" id="IPR042493">
    <property type="entry name" value="XPD_DNA_FeS"/>
</dbReference>
<dbReference type="InterPro" id="IPR006555">
    <property type="entry name" value="ATP-dep_Helicase_C"/>
</dbReference>
<dbReference type="SUPFAM" id="SSF52540">
    <property type="entry name" value="P-loop containing nucleoside triphosphate hydrolases"/>
    <property type="match status" value="2"/>
</dbReference>
<dbReference type="InterPro" id="IPR045028">
    <property type="entry name" value="DinG/Rad3-like"/>
</dbReference>
<dbReference type="Gene3D" id="3.40.50.300">
    <property type="entry name" value="P-loop containing nucleotide triphosphate hydrolases"/>
    <property type="match status" value="2"/>
</dbReference>
<dbReference type="SMART" id="SM00488">
    <property type="entry name" value="DEXDc2"/>
    <property type="match status" value="1"/>
</dbReference>
<keyword evidence="17" id="KW-1185">Reference proteome</keyword>
<keyword evidence="7" id="KW-0067">ATP-binding</keyword>
<gene>
    <name evidence="16" type="ORF">ASU35_08695</name>
</gene>
<reference evidence="16 17" key="1">
    <citation type="submission" date="2015-11" db="EMBL/GenBank/DDBJ databases">
        <title>Butyribacter intestini gen. nov., sp. nov., a butyric acid-producing bacterium of the family Lachnospiraceae isolated from the human faeces.</title>
        <authorList>
            <person name="Zou Y."/>
            <person name="Xue W."/>
            <person name="Luo G."/>
            <person name="Lv M."/>
        </authorList>
    </citation>
    <scope>NUCLEOTIDE SEQUENCE [LARGE SCALE GENOMIC DNA]</scope>
    <source>
        <strain evidence="16 17">ACET-33324</strain>
    </source>
</reference>
<dbReference type="Proteomes" id="UP000054874">
    <property type="component" value="Unassembled WGS sequence"/>
</dbReference>
<dbReference type="InterPro" id="IPR027417">
    <property type="entry name" value="P-loop_NTPase"/>
</dbReference>
<dbReference type="PANTHER" id="PTHR11472">
    <property type="entry name" value="DNA REPAIR DEAD HELICASE RAD3/XP-D SUBFAMILY MEMBER"/>
    <property type="match status" value="1"/>
</dbReference>
<dbReference type="Pfam" id="PF06733">
    <property type="entry name" value="DEAD_2"/>
    <property type="match status" value="1"/>
</dbReference>
<evidence type="ECO:0000256" key="3">
    <source>
        <dbReference type="ARBA" id="ARBA00022741"/>
    </source>
</evidence>
<dbReference type="GO" id="GO:0003678">
    <property type="term" value="F:DNA helicase activity"/>
    <property type="evidence" value="ECO:0007669"/>
    <property type="project" value="InterPro"/>
</dbReference>
<evidence type="ECO:0000256" key="12">
    <source>
        <dbReference type="ARBA" id="ARBA00023235"/>
    </source>
</evidence>
<evidence type="ECO:0000256" key="7">
    <source>
        <dbReference type="ARBA" id="ARBA00022840"/>
    </source>
</evidence>
<dbReference type="AlphaFoldDB" id="A0A0V8QFW5"/>
<evidence type="ECO:0000256" key="1">
    <source>
        <dbReference type="ARBA" id="ARBA00022485"/>
    </source>
</evidence>
<dbReference type="Gene3D" id="1.10.30.20">
    <property type="entry name" value="Bacterial XPD DNA helicase, FeS cluster domain"/>
    <property type="match status" value="1"/>
</dbReference>
<dbReference type="Gene3D" id="3.90.320.10">
    <property type="match status" value="1"/>
</dbReference>
<dbReference type="GO" id="GO:0046872">
    <property type="term" value="F:metal ion binding"/>
    <property type="evidence" value="ECO:0007669"/>
    <property type="project" value="UniProtKB-KW"/>
</dbReference>